<organism evidence="23 24">
    <name type="scientific">Oceanimonas pelagia</name>
    <dbReference type="NCBI Taxonomy" id="3028314"/>
    <lineage>
        <taxon>Bacteria</taxon>
        <taxon>Pseudomonadati</taxon>
        <taxon>Pseudomonadota</taxon>
        <taxon>Gammaproteobacteria</taxon>
        <taxon>Aeromonadales</taxon>
        <taxon>Aeromonadaceae</taxon>
        <taxon>Oceanimonas</taxon>
    </lineage>
</organism>
<keyword evidence="8" id="KW-0547">Nucleotide-binding</keyword>
<dbReference type="InterPro" id="IPR003661">
    <property type="entry name" value="HisK_dim/P_dom"/>
</dbReference>
<dbReference type="Pfam" id="PF00072">
    <property type="entry name" value="Response_reg"/>
    <property type="match status" value="1"/>
</dbReference>
<evidence type="ECO:0000256" key="18">
    <source>
        <dbReference type="SAM" id="Coils"/>
    </source>
</evidence>
<dbReference type="SUPFAM" id="SSF52172">
    <property type="entry name" value="CheY-like"/>
    <property type="match status" value="1"/>
</dbReference>
<evidence type="ECO:0000259" key="21">
    <source>
        <dbReference type="PROSITE" id="PS50110"/>
    </source>
</evidence>
<evidence type="ECO:0000256" key="5">
    <source>
        <dbReference type="ARBA" id="ARBA00022553"/>
    </source>
</evidence>
<dbReference type="KEGG" id="ope:PU634_02530"/>
<feature type="domain" description="Response regulatory" evidence="21">
    <location>
        <begin position="680"/>
        <end position="794"/>
    </location>
</feature>
<dbReference type="EMBL" id="CP118224">
    <property type="protein sequence ID" value="WMC11261.1"/>
    <property type="molecule type" value="Genomic_DNA"/>
</dbReference>
<dbReference type="PROSITE" id="PS50894">
    <property type="entry name" value="HPT"/>
    <property type="match status" value="1"/>
</dbReference>
<evidence type="ECO:0000256" key="10">
    <source>
        <dbReference type="ARBA" id="ARBA00022840"/>
    </source>
</evidence>
<feature type="transmembrane region" description="Helical" evidence="19">
    <location>
        <begin position="76"/>
        <end position="96"/>
    </location>
</feature>
<evidence type="ECO:0000256" key="17">
    <source>
        <dbReference type="PROSITE-ProRule" id="PRU00169"/>
    </source>
</evidence>
<dbReference type="InterPro" id="IPR004358">
    <property type="entry name" value="Sig_transdc_His_kin-like_C"/>
</dbReference>
<dbReference type="PROSITE" id="PS50109">
    <property type="entry name" value="HIS_KIN"/>
    <property type="match status" value="1"/>
</dbReference>
<dbReference type="Pfam" id="PF01627">
    <property type="entry name" value="Hpt"/>
    <property type="match status" value="1"/>
</dbReference>
<dbReference type="PANTHER" id="PTHR45339">
    <property type="entry name" value="HYBRID SIGNAL TRANSDUCTION HISTIDINE KINASE J"/>
    <property type="match status" value="1"/>
</dbReference>
<dbReference type="Pfam" id="PF00512">
    <property type="entry name" value="HisKA"/>
    <property type="match status" value="1"/>
</dbReference>
<dbReference type="Gene3D" id="3.30.565.10">
    <property type="entry name" value="Histidine kinase-like ATPase, C-terminal domain"/>
    <property type="match status" value="1"/>
</dbReference>
<dbReference type="RefSeq" id="WP_306762506.1">
    <property type="nucleotide sequence ID" value="NZ_CP118224.1"/>
</dbReference>
<comment type="subcellular location">
    <subcellularLocation>
        <location evidence="2">Cell membrane</location>
        <topology evidence="2">Multi-pass membrane protein</topology>
    </subcellularLocation>
</comment>
<sequence>MKGPMVMVLLGGLLLSVSGTGLAALFSLETVVWPASALALYGLMAGGRRLPLWLTLSAGLWLGRFLTAGTPPGVPAMWLAGGGALGAMLAATMAAASLRKAGEVRRRQHMRTALLKALLVIPLGCALAASLGLAGLHLQPAQPAEAMTDLWLLWWTTDTLGVLVVAPFVLPPAYRISAAEKSEVRILQWLPLLLLGMIMLLLTGGELMARPAFSPVLWLGLGCMLVMLSTVWFVLASMQQHVRLLHLRRSGLRAAKRKKQRLRQLHQELDQRVARRTLELQRATEQAESANRSKSHFLASMSHEIRTPLNGVVGMLDVLACTGLTADQREMLQVIRFSANSLAELTSDILLLSRIEAGKLEIASAPLSITQVVEQTCLLQQQQAEQQGVELRVFVDPAIPEQVCGDRLRICQILTNLLSNAIKFSSGSASGRVSLRATLSARRKDRALLNLEVSDNGIGVDESFKENIFDYFARQDETSIGQFQGSGLGLAITHHLIRLLGGAIFLRSRSGEGSCFTVVLPVGLSGTAPPAIPLLKGLSCLVIGGNDGVEHELFHYLRHAGAEVLFARNLNEAVAMTGLLPAGPCVWVHDSGRRHADLAMIRRHVARWQGPVRLLVLERGNRRRVRQCGDNAFMLDANVLGCAALVEAVAVAAGHAPPVSGLAGQVQDRQHVPPARRHCRVLVAEDNDVNQKVIARQLDVLGVSAEIAANGSEALALFDQERFDLVFTDIRMPHMNGYQLTRRIRASGSNIPVIALTGNGFREDIENMYSAGLSDCLIKPVHLPQLQAMLDKWLPLPAAQADQSVPSEEGEAGSDTIRLSVLEELTGGDAKLQSELIGDYLGQLEAIHRKLQVAIGQKNGNAVERHLHSLKSSSRAVGANRLGELCQLLERACHKGRDCWQMREWSDYENERQRVQRVLEQYRSPAGRLKMTQGERHTTHAGNG</sequence>
<dbReference type="CDD" id="cd00082">
    <property type="entry name" value="HisKA"/>
    <property type="match status" value="1"/>
</dbReference>
<evidence type="ECO:0000256" key="7">
    <source>
        <dbReference type="ARBA" id="ARBA00022692"/>
    </source>
</evidence>
<keyword evidence="9" id="KW-0418">Kinase</keyword>
<dbReference type="SUPFAM" id="SSF55874">
    <property type="entry name" value="ATPase domain of HSP90 chaperone/DNA topoisomerase II/histidine kinase"/>
    <property type="match status" value="1"/>
</dbReference>
<feature type="transmembrane region" description="Helical" evidence="19">
    <location>
        <begin position="150"/>
        <end position="174"/>
    </location>
</feature>
<keyword evidence="18" id="KW-0175">Coiled coil</keyword>
<keyword evidence="24" id="KW-1185">Reference proteome</keyword>
<keyword evidence="4" id="KW-1003">Cell membrane</keyword>
<dbReference type="InterPro" id="IPR036641">
    <property type="entry name" value="HPT_dom_sf"/>
</dbReference>
<dbReference type="InterPro" id="IPR036097">
    <property type="entry name" value="HisK_dim/P_sf"/>
</dbReference>
<keyword evidence="11 19" id="KW-1133">Transmembrane helix</keyword>
<evidence type="ECO:0000256" key="14">
    <source>
        <dbReference type="ARBA" id="ARBA00064003"/>
    </source>
</evidence>
<dbReference type="FunFam" id="1.10.287.130:FF:000002">
    <property type="entry name" value="Two-component osmosensing histidine kinase"/>
    <property type="match status" value="1"/>
</dbReference>
<dbReference type="Gene3D" id="1.20.120.160">
    <property type="entry name" value="HPT domain"/>
    <property type="match status" value="1"/>
</dbReference>
<evidence type="ECO:0000256" key="4">
    <source>
        <dbReference type="ARBA" id="ARBA00022475"/>
    </source>
</evidence>
<protein>
    <recommendedName>
        <fullName evidence="15">Sensory/regulatory protein RpfC</fullName>
        <ecNumber evidence="3">2.7.13.3</ecNumber>
    </recommendedName>
</protein>
<feature type="modified residue" description="Phosphohistidine" evidence="16">
    <location>
        <position position="868"/>
    </location>
</feature>
<dbReference type="Pfam" id="PF02518">
    <property type="entry name" value="HATPase_c"/>
    <property type="match status" value="1"/>
</dbReference>
<dbReference type="SMART" id="SM00388">
    <property type="entry name" value="HisKA"/>
    <property type="match status" value="1"/>
</dbReference>
<feature type="domain" description="HPt" evidence="22">
    <location>
        <begin position="829"/>
        <end position="922"/>
    </location>
</feature>
<comment type="subunit">
    <text evidence="14">At low DSF concentrations, interacts with RpfF.</text>
</comment>
<dbReference type="InterPro" id="IPR003594">
    <property type="entry name" value="HATPase_dom"/>
</dbReference>
<dbReference type="SMART" id="SM00387">
    <property type="entry name" value="HATPase_c"/>
    <property type="match status" value="1"/>
</dbReference>
<dbReference type="GO" id="GO:0005524">
    <property type="term" value="F:ATP binding"/>
    <property type="evidence" value="ECO:0007669"/>
    <property type="project" value="UniProtKB-KW"/>
</dbReference>
<evidence type="ECO:0000256" key="12">
    <source>
        <dbReference type="ARBA" id="ARBA00023012"/>
    </source>
</evidence>
<evidence type="ECO:0000256" key="19">
    <source>
        <dbReference type="SAM" id="Phobius"/>
    </source>
</evidence>
<dbReference type="PRINTS" id="PR00344">
    <property type="entry name" value="BCTRLSENSOR"/>
</dbReference>
<keyword evidence="12" id="KW-0902">Two-component regulatory system</keyword>
<evidence type="ECO:0000313" key="23">
    <source>
        <dbReference type="EMBL" id="WMC11261.1"/>
    </source>
</evidence>
<evidence type="ECO:0000259" key="20">
    <source>
        <dbReference type="PROSITE" id="PS50109"/>
    </source>
</evidence>
<dbReference type="AlphaFoldDB" id="A0AA50QCM2"/>
<dbReference type="Proteomes" id="UP001223802">
    <property type="component" value="Chromosome"/>
</dbReference>
<evidence type="ECO:0000256" key="13">
    <source>
        <dbReference type="ARBA" id="ARBA00023136"/>
    </source>
</evidence>
<dbReference type="PROSITE" id="PS50110">
    <property type="entry name" value="RESPONSE_REGULATORY"/>
    <property type="match status" value="1"/>
</dbReference>
<evidence type="ECO:0000256" key="6">
    <source>
        <dbReference type="ARBA" id="ARBA00022679"/>
    </source>
</evidence>
<comment type="catalytic activity">
    <reaction evidence="1">
        <text>ATP + protein L-histidine = ADP + protein N-phospho-L-histidine.</text>
        <dbReference type="EC" id="2.7.13.3"/>
    </reaction>
</comment>
<feature type="coiled-coil region" evidence="18">
    <location>
        <begin position="252"/>
        <end position="286"/>
    </location>
</feature>
<evidence type="ECO:0000256" key="9">
    <source>
        <dbReference type="ARBA" id="ARBA00022777"/>
    </source>
</evidence>
<keyword evidence="5 17" id="KW-0597">Phosphoprotein</keyword>
<dbReference type="SMART" id="SM00448">
    <property type="entry name" value="REC"/>
    <property type="match status" value="1"/>
</dbReference>
<dbReference type="InterPro" id="IPR008207">
    <property type="entry name" value="Sig_transdc_His_kin_Hpt_dom"/>
</dbReference>
<evidence type="ECO:0000256" key="2">
    <source>
        <dbReference type="ARBA" id="ARBA00004651"/>
    </source>
</evidence>
<evidence type="ECO:0000313" key="24">
    <source>
        <dbReference type="Proteomes" id="UP001223802"/>
    </source>
</evidence>
<dbReference type="GO" id="GO:0005886">
    <property type="term" value="C:plasma membrane"/>
    <property type="evidence" value="ECO:0007669"/>
    <property type="project" value="UniProtKB-SubCell"/>
</dbReference>
<dbReference type="Gene3D" id="3.40.50.2300">
    <property type="match status" value="1"/>
</dbReference>
<dbReference type="InterPro" id="IPR005467">
    <property type="entry name" value="His_kinase_dom"/>
</dbReference>
<evidence type="ECO:0000256" key="11">
    <source>
        <dbReference type="ARBA" id="ARBA00022989"/>
    </source>
</evidence>
<evidence type="ECO:0000256" key="16">
    <source>
        <dbReference type="PROSITE-ProRule" id="PRU00110"/>
    </source>
</evidence>
<feature type="modified residue" description="4-aspartylphosphate" evidence="17">
    <location>
        <position position="729"/>
    </location>
</feature>
<keyword evidence="6" id="KW-0808">Transferase</keyword>
<dbReference type="SUPFAM" id="SSF47384">
    <property type="entry name" value="Homodimeric domain of signal transducing histidine kinase"/>
    <property type="match status" value="1"/>
</dbReference>
<reference evidence="23 24" key="1">
    <citation type="submission" date="2023-02" db="EMBL/GenBank/DDBJ databases">
        <title>Complete genome sequence of a novel bacterium Oceanimonas sp. NTOU-MSR1 isolated from marine coast sediment.</title>
        <authorList>
            <person name="Yang H.-T."/>
            <person name="Chen Y.-L."/>
            <person name="Ho Y.-N."/>
        </authorList>
    </citation>
    <scope>NUCLEOTIDE SEQUENCE [LARGE SCALE GENOMIC DNA]</scope>
    <source>
        <strain evidence="23 24">NTOU-MSR1</strain>
    </source>
</reference>
<dbReference type="GO" id="GO:0000155">
    <property type="term" value="F:phosphorelay sensor kinase activity"/>
    <property type="evidence" value="ECO:0007669"/>
    <property type="project" value="InterPro"/>
</dbReference>
<dbReference type="InterPro" id="IPR011006">
    <property type="entry name" value="CheY-like_superfamily"/>
</dbReference>
<dbReference type="InterPro" id="IPR001789">
    <property type="entry name" value="Sig_transdc_resp-reg_receiver"/>
</dbReference>
<feature type="domain" description="Histidine kinase" evidence="20">
    <location>
        <begin position="300"/>
        <end position="524"/>
    </location>
</feature>
<dbReference type="CDD" id="cd17546">
    <property type="entry name" value="REC_hyHK_CKI1_RcsC-like"/>
    <property type="match status" value="1"/>
</dbReference>
<feature type="transmembrane region" description="Helical" evidence="19">
    <location>
        <begin position="216"/>
        <end position="238"/>
    </location>
</feature>
<proteinExistence type="predicted"/>
<dbReference type="PANTHER" id="PTHR45339:SF1">
    <property type="entry name" value="HYBRID SIGNAL TRANSDUCTION HISTIDINE KINASE J"/>
    <property type="match status" value="1"/>
</dbReference>
<feature type="transmembrane region" description="Helical" evidence="19">
    <location>
        <begin position="117"/>
        <end position="138"/>
    </location>
</feature>
<evidence type="ECO:0000256" key="8">
    <source>
        <dbReference type="ARBA" id="ARBA00022741"/>
    </source>
</evidence>
<evidence type="ECO:0000256" key="15">
    <source>
        <dbReference type="ARBA" id="ARBA00068150"/>
    </source>
</evidence>
<dbReference type="EC" id="2.7.13.3" evidence="3"/>
<feature type="transmembrane region" description="Helical" evidence="19">
    <location>
        <begin position="186"/>
        <end position="204"/>
    </location>
</feature>
<keyword evidence="10" id="KW-0067">ATP-binding</keyword>
<evidence type="ECO:0000256" key="3">
    <source>
        <dbReference type="ARBA" id="ARBA00012438"/>
    </source>
</evidence>
<dbReference type="Gene3D" id="1.10.287.130">
    <property type="match status" value="1"/>
</dbReference>
<dbReference type="InterPro" id="IPR036890">
    <property type="entry name" value="HATPase_C_sf"/>
</dbReference>
<keyword evidence="7 19" id="KW-0812">Transmembrane</keyword>
<gene>
    <name evidence="23" type="ORF">PU634_02530</name>
</gene>
<dbReference type="SUPFAM" id="SSF47226">
    <property type="entry name" value="Histidine-containing phosphotransfer domain, HPT domain"/>
    <property type="match status" value="1"/>
</dbReference>
<accession>A0AA50QCM2</accession>
<evidence type="ECO:0000259" key="22">
    <source>
        <dbReference type="PROSITE" id="PS50894"/>
    </source>
</evidence>
<name>A0AA50QCM2_9GAMM</name>
<keyword evidence="13 19" id="KW-0472">Membrane</keyword>
<evidence type="ECO:0000256" key="1">
    <source>
        <dbReference type="ARBA" id="ARBA00000085"/>
    </source>
</evidence>
<dbReference type="FunFam" id="3.30.565.10:FF:000010">
    <property type="entry name" value="Sensor histidine kinase RcsC"/>
    <property type="match status" value="1"/>
</dbReference>